<name>A0AA39KQD1_MICHY</name>
<gene>
    <name evidence="2" type="ORF">PV327_011432</name>
</gene>
<feature type="coiled-coil region" evidence="1">
    <location>
        <begin position="65"/>
        <end position="99"/>
    </location>
</feature>
<reference evidence="2" key="1">
    <citation type="journal article" date="2023" name="bioRxiv">
        <title>Scaffold-level genome assemblies of two parasitoid biocontrol wasps reveal the parthenogenesis mechanism and an associated novel virus.</title>
        <authorList>
            <person name="Inwood S."/>
            <person name="Skelly J."/>
            <person name="Guhlin J."/>
            <person name="Harrop T."/>
            <person name="Goldson S."/>
            <person name="Dearden P."/>
        </authorList>
    </citation>
    <scope>NUCLEOTIDE SEQUENCE</scope>
    <source>
        <strain evidence="2">Lincoln</strain>
        <tissue evidence="2">Whole body</tissue>
    </source>
</reference>
<protein>
    <submittedName>
        <fullName evidence="2">Uncharacterized protein</fullName>
    </submittedName>
</protein>
<keyword evidence="1" id="KW-0175">Coiled coil</keyword>
<feature type="non-terminal residue" evidence="2">
    <location>
        <position position="360"/>
    </location>
</feature>
<evidence type="ECO:0000313" key="2">
    <source>
        <dbReference type="EMBL" id="KAK0169691.1"/>
    </source>
</evidence>
<dbReference type="EMBL" id="JAQQBR010000604">
    <property type="protein sequence ID" value="KAK0169691.1"/>
    <property type="molecule type" value="Genomic_DNA"/>
</dbReference>
<organism evidence="2 3">
    <name type="scientific">Microctonus hyperodae</name>
    <name type="common">Parasitoid wasp</name>
    <dbReference type="NCBI Taxonomy" id="165561"/>
    <lineage>
        <taxon>Eukaryota</taxon>
        <taxon>Metazoa</taxon>
        <taxon>Ecdysozoa</taxon>
        <taxon>Arthropoda</taxon>
        <taxon>Hexapoda</taxon>
        <taxon>Insecta</taxon>
        <taxon>Pterygota</taxon>
        <taxon>Neoptera</taxon>
        <taxon>Endopterygota</taxon>
        <taxon>Hymenoptera</taxon>
        <taxon>Apocrita</taxon>
        <taxon>Ichneumonoidea</taxon>
        <taxon>Braconidae</taxon>
        <taxon>Euphorinae</taxon>
        <taxon>Microctonus</taxon>
    </lineage>
</organism>
<keyword evidence="3" id="KW-1185">Reference proteome</keyword>
<dbReference type="AlphaFoldDB" id="A0AA39KQD1"/>
<sequence>EISEEKINATDNKEHYPVRTLSKNRNLTKNRKVIKPNLQVARTSKSKRKLMSNNSESDEEEASIIAALLKQIDELKNEIQQLKKNNKETNKNEQKFDDDEMEIIDIQTPSTSQQKEDDNDWITVIKNKNNKSNKNEKYSMNNEITEENKNKYTGKTASIENNKYRETRPPPINIFEQQIKDTIQVLRKGTKTNDFQIKRMSDHLHVVKMNDYNDYKKTIEILKDTNTHDKTEAANIYCTLCHEYGHPATYRGCPKQIQAMENKTLNKNTTQKTTINTINEEQNKQIKNNKVVPNKTYADKLKGNTNSEVAKEEKNTISDKLSFVHKTEIRFERMQEHLNYMTDLYLMNQEKMDKILDIIE</sequence>
<reference evidence="2" key="2">
    <citation type="submission" date="2023-03" db="EMBL/GenBank/DDBJ databases">
        <authorList>
            <person name="Inwood S.N."/>
            <person name="Skelly J.G."/>
            <person name="Guhlin J."/>
            <person name="Harrop T.W.R."/>
            <person name="Goldson S.G."/>
            <person name="Dearden P.K."/>
        </authorList>
    </citation>
    <scope>NUCLEOTIDE SEQUENCE</scope>
    <source>
        <strain evidence="2">Lincoln</strain>
        <tissue evidence="2">Whole body</tissue>
    </source>
</reference>
<dbReference type="Proteomes" id="UP001168972">
    <property type="component" value="Unassembled WGS sequence"/>
</dbReference>
<comment type="caution">
    <text evidence="2">The sequence shown here is derived from an EMBL/GenBank/DDBJ whole genome shotgun (WGS) entry which is preliminary data.</text>
</comment>
<feature type="non-terminal residue" evidence="2">
    <location>
        <position position="1"/>
    </location>
</feature>
<evidence type="ECO:0000313" key="3">
    <source>
        <dbReference type="Proteomes" id="UP001168972"/>
    </source>
</evidence>
<accession>A0AA39KQD1</accession>
<proteinExistence type="predicted"/>
<evidence type="ECO:0000256" key="1">
    <source>
        <dbReference type="SAM" id="Coils"/>
    </source>
</evidence>